<accession>A0A0E9MK21</accession>
<dbReference type="RefSeq" id="WP_046346738.1">
    <property type="nucleotide sequence ID" value="NZ_BBWU01000001.1"/>
</dbReference>
<dbReference type="EMBL" id="BBWU01000001">
    <property type="protein sequence ID" value="GAO37874.1"/>
    <property type="molecule type" value="Genomic_DNA"/>
</dbReference>
<dbReference type="Proteomes" id="UP000033202">
    <property type="component" value="Unassembled WGS sequence"/>
</dbReference>
<evidence type="ECO:0000313" key="1">
    <source>
        <dbReference type="EMBL" id="GAO37874.1"/>
    </source>
</evidence>
<protein>
    <submittedName>
        <fullName evidence="1">Uncharacterized protein</fullName>
    </submittedName>
</protein>
<evidence type="ECO:0000313" key="2">
    <source>
        <dbReference type="Proteomes" id="UP000033202"/>
    </source>
</evidence>
<name>A0A0E9MK21_9SPHN</name>
<dbReference type="AlphaFoldDB" id="A0A0E9MK21"/>
<sequence>MSTDFPLLRASLAPQYAGLGAAELDEVVQALYGPEATAEDVEGLFDDIGRGFQNAAKGVGKFAQQAAPVVAGALPSIAQGAATGATFGPWGALIGAATGAAGGILAQSKNKTARQIGGAIHDVGGLVSTVRGGGAGGALGSLASVASGALGATQAGRSVAGALAGGQAGGGAANALMGLLGRPELAQALSSAAMGGFGRTNIPIGGQQVPVNQILAALGTLSQRAAHEAAEYDESAEATPEFATAAEATLGIDADDAEGRTDALLTLLALTPSIWMSQQRQPVNVSVSSPASGGGGTYDVPEQFWLQGEAWHEQEAEYEAALEAADDPYA</sequence>
<proteinExistence type="predicted"/>
<organism evidence="1 2">
    <name type="scientific">Sphingomonas changbaiensis NBRC 104936</name>
    <dbReference type="NCBI Taxonomy" id="1219043"/>
    <lineage>
        <taxon>Bacteria</taxon>
        <taxon>Pseudomonadati</taxon>
        <taxon>Pseudomonadota</taxon>
        <taxon>Alphaproteobacteria</taxon>
        <taxon>Sphingomonadales</taxon>
        <taxon>Sphingomonadaceae</taxon>
        <taxon>Sphingomonas</taxon>
    </lineage>
</organism>
<dbReference type="OrthoDB" id="7564104at2"/>
<reference evidence="1 2" key="1">
    <citation type="submission" date="2015-04" db="EMBL/GenBank/DDBJ databases">
        <title>Whole genome shotgun sequence of Sphingomonas changbaiensis NBRC 104936.</title>
        <authorList>
            <person name="Katano-Makiyama Y."/>
            <person name="Hosoyama A."/>
            <person name="Hashimoto M."/>
            <person name="Noguchi M."/>
            <person name="Tsuchikane K."/>
            <person name="Ohji S."/>
            <person name="Yamazoe A."/>
            <person name="Ichikawa N."/>
            <person name="Kimura A."/>
            <person name="Fujita N."/>
        </authorList>
    </citation>
    <scope>NUCLEOTIDE SEQUENCE [LARGE SCALE GENOMIC DNA]</scope>
    <source>
        <strain evidence="1 2">NBRC 104936</strain>
    </source>
</reference>
<dbReference type="STRING" id="1219043.SCH01S_01_00370"/>
<gene>
    <name evidence="1" type="ORF">SCH01S_01_00370</name>
</gene>
<comment type="caution">
    <text evidence="1">The sequence shown here is derived from an EMBL/GenBank/DDBJ whole genome shotgun (WGS) entry which is preliminary data.</text>
</comment>
<keyword evidence="2" id="KW-1185">Reference proteome</keyword>